<dbReference type="Pfam" id="PF07929">
    <property type="entry name" value="PRiA4_ORF3"/>
    <property type="match status" value="1"/>
</dbReference>
<feature type="compositionally biased region" description="Polar residues" evidence="1">
    <location>
        <begin position="305"/>
        <end position="317"/>
    </location>
</feature>
<proteinExistence type="predicted"/>
<name>A0A9P5ZKT0_PLEER</name>
<evidence type="ECO:0000313" key="4">
    <source>
        <dbReference type="Proteomes" id="UP000807025"/>
    </source>
</evidence>
<evidence type="ECO:0000256" key="1">
    <source>
        <dbReference type="SAM" id="MobiDB-lite"/>
    </source>
</evidence>
<dbReference type="InterPro" id="IPR012912">
    <property type="entry name" value="Plasmid_pRiA4b_Orf3-like"/>
</dbReference>
<comment type="caution">
    <text evidence="3">The sequence shown here is derived from an EMBL/GenBank/DDBJ whole genome shotgun (WGS) entry which is preliminary data.</text>
</comment>
<feature type="region of interest" description="Disordered" evidence="1">
    <location>
        <begin position="305"/>
        <end position="328"/>
    </location>
</feature>
<protein>
    <recommendedName>
        <fullName evidence="2">Plasmid pRiA4b Orf3-like domain-containing protein</fullName>
    </recommendedName>
</protein>
<dbReference type="Proteomes" id="UP000807025">
    <property type="component" value="Unassembled WGS sequence"/>
</dbReference>
<gene>
    <name evidence="3" type="ORF">BDN71DRAFT_1511958</name>
</gene>
<reference evidence="3" key="1">
    <citation type="submission" date="2020-11" db="EMBL/GenBank/DDBJ databases">
        <authorList>
            <consortium name="DOE Joint Genome Institute"/>
            <person name="Ahrendt S."/>
            <person name="Riley R."/>
            <person name="Andreopoulos W."/>
            <person name="Labutti K."/>
            <person name="Pangilinan J."/>
            <person name="Ruiz-Duenas F.J."/>
            <person name="Barrasa J.M."/>
            <person name="Sanchez-Garcia M."/>
            <person name="Camarero S."/>
            <person name="Miyauchi S."/>
            <person name="Serrano A."/>
            <person name="Linde D."/>
            <person name="Babiker R."/>
            <person name="Drula E."/>
            <person name="Ayuso-Fernandez I."/>
            <person name="Pacheco R."/>
            <person name="Padilla G."/>
            <person name="Ferreira P."/>
            <person name="Barriuso J."/>
            <person name="Kellner H."/>
            <person name="Castanera R."/>
            <person name="Alfaro M."/>
            <person name="Ramirez L."/>
            <person name="Pisabarro A.G."/>
            <person name="Kuo A."/>
            <person name="Tritt A."/>
            <person name="Lipzen A."/>
            <person name="He G."/>
            <person name="Yan M."/>
            <person name="Ng V."/>
            <person name="Cullen D."/>
            <person name="Martin F."/>
            <person name="Rosso M.-N."/>
            <person name="Henrissat B."/>
            <person name="Hibbett D."/>
            <person name="Martinez A.T."/>
            <person name="Grigoriev I.V."/>
        </authorList>
    </citation>
    <scope>NUCLEOTIDE SEQUENCE</scope>
    <source>
        <strain evidence="3">ATCC 90797</strain>
    </source>
</reference>
<dbReference type="InterPro" id="IPR024047">
    <property type="entry name" value="MM3350-like_sf"/>
</dbReference>
<dbReference type="SUPFAM" id="SSF159941">
    <property type="entry name" value="MM3350-like"/>
    <property type="match status" value="1"/>
</dbReference>
<sequence>MSDEYQRLYMGSGKRKPEEQFVDVLMERKKEQLERTNLGTLPKQDVIVKIYLAHLQDSTGQPRVQSDSPDNGMVRPSIKILSDCLLRQEMDPYTVLRSVLVQMLDLQSLWTFCRSPNFLRVGYDFLPDDKYMLAHVFGKEGDKIGYLYDFGDKWHHTLVIERILSVDDSDGSIKITDDQGMCLGSPFCGSSVNQLSPVWSKDVYDTMPLHPDAINTNIDQLKKGQSIVRDFSPDSHGYWQETTSTKDEKSETVCGLCGKPGGAELKTCSGCRAILSVVLPVRCLSEAYPQFIDIAHLHTKRNIGNQPIGNNAAGSTSKRSDPHATIRG</sequence>
<evidence type="ECO:0000259" key="2">
    <source>
        <dbReference type="Pfam" id="PF07929"/>
    </source>
</evidence>
<accession>A0A9P5ZKT0</accession>
<feature type="domain" description="Plasmid pRiA4b Orf3-like" evidence="2">
    <location>
        <begin position="125"/>
        <end position="169"/>
    </location>
</feature>
<dbReference type="OrthoDB" id="432970at2759"/>
<dbReference type="EMBL" id="MU154665">
    <property type="protein sequence ID" value="KAF9489604.1"/>
    <property type="molecule type" value="Genomic_DNA"/>
</dbReference>
<feature type="compositionally biased region" description="Basic and acidic residues" evidence="1">
    <location>
        <begin position="318"/>
        <end position="328"/>
    </location>
</feature>
<dbReference type="AlphaFoldDB" id="A0A9P5ZKT0"/>
<organism evidence="3 4">
    <name type="scientific">Pleurotus eryngii</name>
    <name type="common">Boletus of the steppes</name>
    <dbReference type="NCBI Taxonomy" id="5323"/>
    <lineage>
        <taxon>Eukaryota</taxon>
        <taxon>Fungi</taxon>
        <taxon>Dikarya</taxon>
        <taxon>Basidiomycota</taxon>
        <taxon>Agaricomycotina</taxon>
        <taxon>Agaricomycetes</taxon>
        <taxon>Agaricomycetidae</taxon>
        <taxon>Agaricales</taxon>
        <taxon>Pleurotineae</taxon>
        <taxon>Pleurotaceae</taxon>
        <taxon>Pleurotus</taxon>
    </lineage>
</organism>
<dbReference type="Gene3D" id="3.10.290.30">
    <property type="entry name" value="MM3350-like"/>
    <property type="match status" value="1"/>
</dbReference>
<keyword evidence="4" id="KW-1185">Reference proteome</keyword>
<evidence type="ECO:0000313" key="3">
    <source>
        <dbReference type="EMBL" id="KAF9489604.1"/>
    </source>
</evidence>